<proteinExistence type="predicted"/>
<dbReference type="Gene3D" id="3.30.420.10">
    <property type="entry name" value="Ribonuclease H-like superfamily/Ribonuclease H"/>
    <property type="match status" value="1"/>
</dbReference>
<sequence length="997" mass="111824">MHSADSVPASDDPSTALESAGLAPTEARPALQTVQIEPPTFSRPRPDMSGAATLRSRTAVAAAACLAVLAAAALLHRRRRRNRGRPRRACEEEEKPQARFKRVLADNSYSPFRHLRRQSAQPGGAEGEAPLLPSQESSQRVHPFEKEITSLLNKPPSLHSFMLGDQCPEMSTPYNWVDTEAQLEHLTRLLGEEKAFAVDTEQHSVRSFLGYTALMQISTQKEDYLIDTIALHDVMGMLRPVFANPSICKIFHGADNDVLWLQRDFHIYVVNMFDTAKACEILSKPQKSLAYLLEVYCEVTTDKTMQRGDWRLRPLTPEMIEYARTDAHYLLYIANCLASELHAKACDTSSDKINFFFEASHRSNMVCMQLYAKEIECPPGASSAASILSRNLQTHGPDSKRSSEVKDLVWKFCAWRDLMARMHDESLRYVLSDQAIAALAVSLPKGPTEVFAVIAETDRIISSMYPSLSSLSPIVVAHVEELCYLLEDTTTSTDGIFKSLLEKYKDPSGLCRLSVYNYNLITNLSLKQTNMFSFAPSGEKLLTAPPNKKASRDLFIKKFSCKSPVYHNCRIYASDGRLLCYCDRKKLEWYVQRNLAKLIEDSPPAIMLLFEPKGRPEDEDNEFYIQSKKNICVGCGEKSHYIRYRIIPSCYRMHFPEHLKSHRSHDIVLLCVDCHEIAHSAAEKYKRRVAEEFGIPLFVQKIVNSGDISLIADTSISEDKLNGTGVSPLQLRTAAMALLRHGSTMPLKRCEELMQIVKSYYGGRDVTPEDLEMALLVGMSPHEQRRLENKKGYSFRAQAQNIIRKSSSNTISENHGHVSENSHVLSDQFPEDGTESNGQQEFDEAESRNELEDLTLSQGSSSLAVSIEDTTFDHDPVALETDTEQQAGGACAPANGHLDRDPSICDNSNQAISKNAVKKISLLGHGHHGKQVVELLLSNGGEEAINQFCQRWRQVFVEAVHPRYLPSGWNINHSGRRDFGEFSVYKPVKHPAPPRSD</sequence>
<dbReference type="EMBL" id="CM008047">
    <property type="protein sequence ID" value="PVH64926.1"/>
    <property type="molecule type" value="Genomic_DNA"/>
</dbReference>
<feature type="region of interest" description="Disordered" evidence="1">
    <location>
        <begin position="1"/>
        <end position="50"/>
    </location>
</feature>
<dbReference type="Proteomes" id="UP000243499">
    <property type="component" value="Chromosome 2"/>
</dbReference>
<dbReference type="GO" id="GO:0071037">
    <property type="term" value="P:nuclear polyadenylation-dependent snRNA catabolic process"/>
    <property type="evidence" value="ECO:0007669"/>
    <property type="project" value="TreeGrafter"/>
</dbReference>
<dbReference type="GO" id="GO:0071051">
    <property type="term" value="P:poly(A)-dependent snoRNA 3'-end processing"/>
    <property type="evidence" value="ECO:0007669"/>
    <property type="project" value="TreeGrafter"/>
</dbReference>
<dbReference type="InterPro" id="IPR045092">
    <property type="entry name" value="Rrp6-like"/>
</dbReference>
<evidence type="ECO:0000256" key="1">
    <source>
        <dbReference type="SAM" id="MobiDB-lite"/>
    </source>
</evidence>
<dbReference type="Pfam" id="PF00570">
    <property type="entry name" value="HRDC"/>
    <property type="match status" value="1"/>
</dbReference>
<feature type="region of interest" description="Disordered" evidence="1">
    <location>
        <begin position="116"/>
        <end position="139"/>
    </location>
</feature>
<dbReference type="GO" id="GO:0071035">
    <property type="term" value="P:nuclear polyadenylation-dependent rRNA catabolic process"/>
    <property type="evidence" value="ECO:0007669"/>
    <property type="project" value="TreeGrafter"/>
</dbReference>
<dbReference type="GO" id="GO:0071040">
    <property type="term" value="P:nuclear polyadenylation-dependent antisense transcript catabolic process"/>
    <property type="evidence" value="ECO:0007669"/>
    <property type="project" value="TreeGrafter"/>
</dbReference>
<dbReference type="GO" id="GO:0000176">
    <property type="term" value="C:nuclear exosome (RNase complex)"/>
    <property type="evidence" value="ECO:0007669"/>
    <property type="project" value="TreeGrafter"/>
</dbReference>
<dbReference type="CDD" id="cd06147">
    <property type="entry name" value="Rrp6p_like_exo"/>
    <property type="match status" value="1"/>
</dbReference>
<dbReference type="InterPro" id="IPR049559">
    <property type="entry name" value="Rrp6p-like_exo"/>
</dbReference>
<dbReference type="InterPro" id="IPR044876">
    <property type="entry name" value="HRDC_dom_sf"/>
</dbReference>
<dbReference type="InterPro" id="IPR012337">
    <property type="entry name" value="RNaseH-like_sf"/>
</dbReference>
<dbReference type="SMART" id="SM00474">
    <property type="entry name" value="35EXOc"/>
    <property type="match status" value="1"/>
</dbReference>
<dbReference type="Gramene" id="PVH64926">
    <property type="protein sequence ID" value="PVH64926"/>
    <property type="gene ID" value="PAHAL_2G387500"/>
</dbReference>
<dbReference type="GO" id="GO:0071039">
    <property type="term" value="P:nuclear polyadenylation-dependent CUT catabolic process"/>
    <property type="evidence" value="ECO:0007669"/>
    <property type="project" value="TreeGrafter"/>
</dbReference>
<feature type="domain" description="HRDC" evidence="2">
    <location>
        <begin position="402"/>
        <end position="485"/>
    </location>
</feature>
<dbReference type="SUPFAM" id="SSF47819">
    <property type="entry name" value="HRDC-like"/>
    <property type="match status" value="1"/>
</dbReference>
<organism evidence="3">
    <name type="scientific">Panicum hallii</name>
    <dbReference type="NCBI Taxonomy" id="206008"/>
    <lineage>
        <taxon>Eukaryota</taxon>
        <taxon>Viridiplantae</taxon>
        <taxon>Streptophyta</taxon>
        <taxon>Embryophyta</taxon>
        <taxon>Tracheophyta</taxon>
        <taxon>Spermatophyta</taxon>
        <taxon>Magnoliopsida</taxon>
        <taxon>Liliopsida</taxon>
        <taxon>Poales</taxon>
        <taxon>Poaceae</taxon>
        <taxon>PACMAD clade</taxon>
        <taxon>Panicoideae</taxon>
        <taxon>Panicodae</taxon>
        <taxon>Paniceae</taxon>
        <taxon>Panicinae</taxon>
        <taxon>Panicum</taxon>
        <taxon>Panicum sect. Panicum</taxon>
    </lineage>
</organism>
<dbReference type="InterPro" id="IPR010997">
    <property type="entry name" value="HRDC-like_sf"/>
</dbReference>
<dbReference type="GO" id="GO:0000467">
    <property type="term" value="P:exonucleolytic trimming to generate mature 3'-end of 5.8S rRNA from tricistronic rRNA transcript (SSU-rRNA, 5.8S rRNA, LSU-rRNA)"/>
    <property type="evidence" value="ECO:0007669"/>
    <property type="project" value="InterPro"/>
</dbReference>
<protein>
    <recommendedName>
        <fullName evidence="2">HRDC domain-containing protein</fullName>
    </recommendedName>
</protein>
<dbReference type="GO" id="GO:0071044">
    <property type="term" value="P:histone mRNA catabolic process"/>
    <property type="evidence" value="ECO:0007669"/>
    <property type="project" value="TreeGrafter"/>
</dbReference>
<dbReference type="FunFam" id="3.30.420.10:FF:000079">
    <property type="entry name" value="Polynucleotidyl transferase ribonuclease H fold protein with HRDC domain"/>
    <property type="match status" value="1"/>
</dbReference>
<dbReference type="Gene3D" id="1.10.150.80">
    <property type="entry name" value="HRDC domain"/>
    <property type="match status" value="1"/>
</dbReference>
<dbReference type="InterPro" id="IPR036397">
    <property type="entry name" value="RNaseH_sf"/>
</dbReference>
<dbReference type="GO" id="GO:0071038">
    <property type="term" value="P:TRAMP-dependent tRNA surveillance pathway"/>
    <property type="evidence" value="ECO:0007669"/>
    <property type="project" value="TreeGrafter"/>
</dbReference>
<reference evidence="3" key="1">
    <citation type="submission" date="2018-04" db="EMBL/GenBank/DDBJ databases">
        <title>WGS assembly of Panicum hallii.</title>
        <authorList>
            <person name="Lovell J."/>
            <person name="Jenkins J."/>
            <person name="Lowry D."/>
            <person name="Mamidi S."/>
            <person name="Sreedasyam A."/>
            <person name="Weng X."/>
            <person name="Barry K."/>
            <person name="Bonette J."/>
            <person name="Campitelli B."/>
            <person name="Daum C."/>
            <person name="Gordon S."/>
            <person name="Gould B."/>
            <person name="Lipzen A."/>
            <person name="Macqueen A."/>
            <person name="Palacio-Mejia J."/>
            <person name="Plott C."/>
            <person name="Shakirov E."/>
            <person name="Shu S."/>
            <person name="Yoshinaga Y."/>
            <person name="Zane M."/>
            <person name="Rokhsar D."/>
            <person name="Grimwood J."/>
            <person name="Schmutz J."/>
            <person name="Juenger T."/>
        </authorList>
    </citation>
    <scope>NUCLEOTIDE SEQUENCE [LARGE SCALE GENOMIC DNA]</scope>
    <source>
        <strain evidence="3">FIL2</strain>
    </source>
</reference>
<dbReference type="InterPro" id="IPR002121">
    <property type="entry name" value="HRDC_dom"/>
</dbReference>
<dbReference type="AlphaFoldDB" id="A0A2T8KRZ3"/>
<name>A0A2T8KRZ3_9POAL</name>
<evidence type="ECO:0000259" key="2">
    <source>
        <dbReference type="PROSITE" id="PS50967"/>
    </source>
</evidence>
<dbReference type="PROSITE" id="PS50967">
    <property type="entry name" value="HRDC"/>
    <property type="match status" value="1"/>
</dbReference>
<dbReference type="PANTHER" id="PTHR12124">
    <property type="entry name" value="POLYMYOSITIS/SCLERODERMA AUTOANTIGEN-RELATED"/>
    <property type="match status" value="1"/>
</dbReference>
<feature type="region of interest" description="Disordered" evidence="1">
    <location>
        <begin position="824"/>
        <end position="860"/>
    </location>
</feature>
<dbReference type="InterPro" id="IPR002562">
    <property type="entry name" value="3'-5'_exonuclease_dom"/>
</dbReference>
<dbReference type="GO" id="GO:0005730">
    <property type="term" value="C:nucleolus"/>
    <property type="evidence" value="ECO:0007669"/>
    <property type="project" value="TreeGrafter"/>
</dbReference>
<gene>
    <name evidence="3" type="ORF">PAHAL_2G387500</name>
</gene>
<dbReference type="GO" id="GO:0000166">
    <property type="term" value="F:nucleotide binding"/>
    <property type="evidence" value="ECO:0007669"/>
    <property type="project" value="InterPro"/>
</dbReference>
<dbReference type="SUPFAM" id="SSF53098">
    <property type="entry name" value="Ribonuclease H-like"/>
    <property type="match status" value="1"/>
</dbReference>
<dbReference type="GO" id="GO:0003727">
    <property type="term" value="F:single-stranded RNA binding"/>
    <property type="evidence" value="ECO:0007669"/>
    <property type="project" value="TreeGrafter"/>
</dbReference>
<evidence type="ECO:0000313" key="3">
    <source>
        <dbReference type="EMBL" id="PVH64926.1"/>
    </source>
</evidence>
<dbReference type="GO" id="GO:0000175">
    <property type="term" value="F:3'-5'-RNA exonuclease activity"/>
    <property type="evidence" value="ECO:0007669"/>
    <property type="project" value="InterPro"/>
</dbReference>
<dbReference type="PANTHER" id="PTHR12124:SF68">
    <property type="entry name" value="PROTEIN RRP6-LIKE 3"/>
    <property type="match status" value="1"/>
</dbReference>
<feature type="compositionally biased region" description="Low complexity" evidence="1">
    <location>
        <begin position="1"/>
        <end position="14"/>
    </location>
</feature>
<accession>A0A2T8KRZ3</accession>
<dbReference type="Pfam" id="PF01612">
    <property type="entry name" value="DNA_pol_A_exo1"/>
    <property type="match status" value="1"/>
</dbReference>
<dbReference type="GO" id="GO:0071036">
    <property type="term" value="P:nuclear polyadenylation-dependent snoRNA catabolic process"/>
    <property type="evidence" value="ECO:0007669"/>
    <property type="project" value="TreeGrafter"/>
</dbReference>